<dbReference type="OrthoDB" id="5292073at2"/>
<keyword evidence="4" id="KW-1185">Reference proteome</keyword>
<proteinExistence type="predicted"/>
<dbReference type="Proteomes" id="UP000183649">
    <property type="component" value="Unassembled WGS sequence"/>
</dbReference>
<dbReference type="PANTHER" id="PTHR45642:SF139">
    <property type="entry name" value="SGNH HYDROLASE-TYPE ESTERASE DOMAIN-CONTAINING PROTEIN"/>
    <property type="match status" value="1"/>
</dbReference>
<gene>
    <name evidence="3" type="ORF">Ga0061069_102197</name>
</gene>
<accession>A0A0K6HUZ1</accession>
<dbReference type="InterPro" id="IPR036514">
    <property type="entry name" value="SGNH_hydro_sf"/>
</dbReference>
<dbReference type="InterPro" id="IPR001087">
    <property type="entry name" value="GDSL"/>
</dbReference>
<dbReference type="Pfam" id="PF00657">
    <property type="entry name" value="Lipase_GDSL"/>
    <property type="match status" value="1"/>
</dbReference>
<keyword evidence="1 2" id="KW-0732">Signal</keyword>
<dbReference type="EMBL" id="CYHF01000002">
    <property type="protein sequence ID" value="CUA94734.1"/>
    <property type="molecule type" value="Genomic_DNA"/>
</dbReference>
<dbReference type="GO" id="GO:0016788">
    <property type="term" value="F:hydrolase activity, acting on ester bonds"/>
    <property type="evidence" value="ECO:0007669"/>
    <property type="project" value="InterPro"/>
</dbReference>
<evidence type="ECO:0000256" key="2">
    <source>
        <dbReference type="SAM" id="SignalP"/>
    </source>
</evidence>
<name>A0A0K6HUZ1_9BURK</name>
<dbReference type="STRING" id="339866.GCA_001418255_00721"/>
<dbReference type="PROSITE" id="PS51257">
    <property type="entry name" value="PROKAR_LIPOPROTEIN"/>
    <property type="match status" value="1"/>
</dbReference>
<dbReference type="InterPro" id="IPR050592">
    <property type="entry name" value="GDSL_lipolytic_enzyme"/>
</dbReference>
<dbReference type="Gene3D" id="3.40.50.1110">
    <property type="entry name" value="SGNH hydrolase"/>
    <property type="match status" value="1"/>
</dbReference>
<dbReference type="SUPFAM" id="SSF52266">
    <property type="entry name" value="SGNH hydrolase"/>
    <property type="match status" value="1"/>
</dbReference>
<evidence type="ECO:0000256" key="1">
    <source>
        <dbReference type="ARBA" id="ARBA00022729"/>
    </source>
</evidence>
<organism evidence="3 4">
    <name type="scientific">Thiomonas bhubaneswarensis</name>
    <dbReference type="NCBI Taxonomy" id="339866"/>
    <lineage>
        <taxon>Bacteria</taxon>
        <taxon>Pseudomonadati</taxon>
        <taxon>Pseudomonadota</taxon>
        <taxon>Betaproteobacteria</taxon>
        <taxon>Burkholderiales</taxon>
        <taxon>Thiomonas</taxon>
    </lineage>
</organism>
<evidence type="ECO:0000313" key="3">
    <source>
        <dbReference type="EMBL" id="CUA94734.1"/>
    </source>
</evidence>
<reference evidence="4" key="1">
    <citation type="submission" date="2015-08" db="EMBL/GenBank/DDBJ databases">
        <authorList>
            <person name="Varghese N."/>
        </authorList>
    </citation>
    <scope>NUCLEOTIDE SEQUENCE [LARGE SCALE GENOMIC DNA]</scope>
    <source>
        <strain evidence="4">DSM 18181</strain>
    </source>
</reference>
<evidence type="ECO:0000313" key="4">
    <source>
        <dbReference type="Proteomes" id="UP000183649"/>
    </source>
</evidence>
<dbReference type="PANTHER" id="PTHR45642">
    <property type="entry name" value="GDSL ESTERASE/LIPASE EXL3"/>
    <property type="match status" value="1"/>
</dbReference>
<dbReference type="AlphaFoldDB" id="A0A0K6HUZ1"/>
<feature type="signal peptide" evidence="2">
    <location>
        <begin position="1"/>
        <end position="23"/>
    </location>
</feature>
<sequence>MRNRVWIALALASALGLSGCGGGGNPSAPTLSTVASVNAASTAPTAPPSGGFKQVVAFGDSLSDDGAYTLAAISTYGASVPFTGLPYPAGGQFTVNGDTTGNWTGVLAASLNVGLTPNVIGYGTTSGVMYLGTSGPTPTPTVCAFSAPAASGQATCTNFAQGGSMVSNPIGIGNPMNTANPGGALTYPVTQQIQNYLDQFGGSFNGNQLVTVLAGNNDIFTALGTVSATVTQAVTQAVSSALQQNPNLTQAQIASIKATAQHDATSQAVAVAQATVAQAADELAAQVNLITSKGAKYVLVYTLPDSSLTPFGRGLPYTGMTPPQAPPAGYVCDNKSTSTPCYLLSNLVQVFNQRLLNDLQGQPVKVLDGYSLLNQEIANPSQFGFTNVTTPWCNPAMTSSLLCNVNTPNTAAVASTANLGTWLFADSVHPTPAGYKVIASSTLQAMKGFGWISQ</sequence>
<protein>
    <submittedName>
        <fullName evidence="3">Phospholipase/lecithinase/hemolysin</fullName>
    </submittedName>
</protein>
<feature type="chain" id="PRO_5005504540" evidence="2">
    <location>
        <begin position="24"/>
        <end position="454"/>
    </location>
</feature>